<gene>
    <name evidence="3" type="ordered locus">TUZN_1570</name>
</gene>
<dbReference type="InterPro" id="IPR050921">
    <property type="entry name" value="T4SS_GSP_E_ATPase"/>
</dbReference>
<name>F2L2J0_THEU7</name>
<dbReference type="eggNOG" id="arCOG05558">
    <property type="taxonomic scope" value="Archaea"/>
</dbReference>
<evidence type="ECO:0000313" key="3">
    <source>
        <dbReference type="EMBL" id="AEA13038.1"/>
    </source>
</evidence>
<comment type="similarity">
    <text evidence="1">Belongs to the GSP E family.</text>
</comment>
<dbReference type="Gene3D" id="3.40.50.300">
    <property type="entry name" value="P-loop containing nucleotide triphosphate hydrolases"/>
    <property type="match status" value="1"/>
</dbReference>
<proteinExistence type="inferred from homology"/>
<dbReference type="EMBL" id="CP002590">
    <property type="protein sequence ID" value="AEA13038.1"/>
    <property type="molecule type" value="Genomic_DNA"/>
</dbReference>
<dbReference type="Gene3D" id="3.30.450.370">
    <property type="match status" value="1"/>
</dbReference>
<dbReference type="KEGG" id="tuz:TUZN_1570"/>
<dbReference type="SUPFAM" id="SSF52540">
    <property type="entry name" value="P-loop containing nucleoside triphosphate hydrolases"/>
    <property type="match status" value="1"/>
</dbReference>
<keyword evidence="4" id="KW-1185">Reference proteome</keyword>
<dbReference type="RefSeq" id="WP_013680373.1">
    <property type="nucleotide sequence ID" value="NC_015315.1"/>
</dbReference>
<dbReference type="Proteomes" id="UP000008138">
    <property type="component" value="Chromosome"/>
</dbReference>
<dbReference type="PANTHER" id="PTHR30486:SF6">
    <property type="entry name" value="TYPE IV PILUS RETRACTATION ATPASE PILT"/>
    <property type="match status" value="1"/>
</dbReference>
<evidence type="ECO:0000259" key="2">
    <source>
        <dbReference type="Pfam" id="PF00437"/>
    </source>
</evidence>
<dbReference type="InterPro" id="IPR027417">
    <property type="entry name" value="P-loop_NTPase"/>
</dbReference>
<dbReference type="Pfam" id="PF00437">
    <property type="entry name" value="T2SSE"/>
    <property type="match status" value="1"/>
</dbReference>
<reference evidence="3 4" key="1">
    <citation type="journal article" date="2011" name="J. Bacteriol.">
        <title>Complete genome sequence of the thermoacidophilic crenarchaeon Thermoproteus uzoniensis 768-20.</title>
        <authorList>
            <person name="Mardanov A.V."/>
            <person name="Gumerov V.M."/>
            <person name="Beletsky A.V."/>
            <person name="Prokofeva M.I."/>
            <person name="Bonch-Osmolovskaya E.A."/>
            <person name="Ravin N.V."/>
            <person name="Skryabin K.G."/>
        </authorList>
    </citation>
    <scope>NUCLEOTIDE SEQUENCE [LARGE SCALE GENOMIC DNA]</scope>
    <source>
        <strain evidence="3 4">768-20</strain>
    </source>
</reference>
<dbReference type="AlphaFoldDB" id="F2L2J0"/>
<evidence type="ECO:0000256" key="1">
    <source>
        <dbReference type="ARBA" id="ARBA00006611"/>
    </source>
</evidence>
<accession>F2L2J0</accession>
<organism evidence="3 4">
    <name type="scientific">Thermoproteus uzoniensis (strain 768-20)</name>
    <dbReference type="NCBI Taxonomy" id="999630"/>
    <lineage>
        <taxon>Archaea</taxon>
        <taxon>Thermoproteota</taxon>
        <taxon>Thermoprotei</taxon>
        <taxon>Thermoproteales</taxon>
        <taxon>Thermoproteaceae</taxon>
        <taxon>Thermoproteus</taxon>
    </lineage>
</organism>
<dbReference type="HOGENOM" id="CLU_828000_0_0_2"/>
<dbReference type="OrthoDB" id="31341at2157"/>
<sequence>MQGAALIGLVRLIELGYIDENDKIARYKDDIINIISRIYSRNIDKTIYLRYKLFYKLTKDRSAALYYLMKSLNIDNLHNLLINKNIEDILLIPGKYIYITTKFGKRRINIYATGDLVARFLSLAKAKGYRLLQSNPSFRYGLALGPLRLRISVDLPPIVSAPHIYIRVHRGVKTLNDLALDGFLNRDHIATIRREVFVNRRDLVVAGPPGSGKTTLLQAIDLELPHWLQRVYIDEADEFVDLPILNQIKINSLNKLKEIFTSMNRNIDLFIIGELQYPEHFEAYRSARSIGLQSFGTMHATDLEKAKKRLVEANIDLENIVIIQLKKKYKNKIIRYIDEIYVG</sequence>
<dbReference type="GeneID" id="10361091"/>
<dbReference type="STRING" id="999630.TUZN_1570"/>
<dbReference type="InterPro" id="IPR001482">
    <property type="entry name" value="T2SS/T4SS_dom"/>
</dbReference>
<feature type="domain" description="Bacterial type II secretion system protein E" evidence="2">
    <location>
        <begin position="146"/>
        <end position="315"/>
    </location>
</feature>
<reference key="2">
    <citation type="submission" date="2011-03" db="EMBL/GenBank/DDBJ databases">
        <title>Complete genome sequence of the thermoacidophilic crenarchaeon Thermoproteus uzoniensis 768-20.</title>
        <authorList>
            <person name="Mardanov A.V."/>
            <person name="Gumerov V.M."/>
            <person name="Beletsky A.V."/>
            <person name="Prokofeva M.I."/>
            <person name="Bonch-Osmolovskaya E.A."/>
            <person name="Ravin N.V."/>
            <person name="Skryabin K.G."/>
        </authorList>
    </citation>
    <scope>NUCLEOTIDE SEQUENCE</scope>
    <source>
        <strain>768-20</strain>
    </source>
</reference>
<evidence type="ECO:0000313" key="4">
    <source>
        <dbReference type="Proteomes" id="UP000008138"/>
    </source>
</evidence>
<protein>
    <submittedName>
        <fullName evidence="3">Type II secretion system protein E</fullName>
    </submittedName>
</protein>
<dbReference type="GO" id="GO:0016887">
    <property type="term" value="F:ATP hydrolysis activity"/>
    <property type="evidence" value="ECO:0007669"/>
    <property type="project" value="InterPro"/>
</dbReference>
<dbReference type="PANTHER" id="PTHR30486">
    <property type="entry name" value="TWITCHING MOTILITY PROTEIN PILT"/>
    <property type="match status" value="1"/>
</dbReference>